<dbReference type="InterPro" id="IPR001086">
    <property type="entry name" value="Preph_deHydtase"/>
</dbReference>
<sequence>MSSTIAEAPHGITDTALSRLARTGALTIASLGPAGTSSEQASRYLAGHLLSHGHESARVRLCGRYEEAGDLLSSGKADLAVVANAYAHIDRFYMNPQFRLAAVFVKDTPFYGIARAARTPDAAPEPVAGPPGKTPVRIATHPAPRFLVEELLPDSYEVSELMLVDSTSAAAAAVASGEVPLALTTAPAARLHNLDFVSPTRPIRMVWSAFTRADLLTGPAATIGRPVGRGW</sequence>
<comment type="caution">
    <text evidence="2">The sequence shown here is derived from an EMBL/GenBank/DDBJ whole genome shotgun (WGS) entry which is preliminary data.</text>
</comment>
<gene>
    <name evidence="2" type="ORF">Stube_03930</name>
</gene>
<name>A0A640UJK5_9ACTN</name>
<dbReference type="UniPathway" id="UPA00121">
    <property type="reaction ID" value="UER00345"/>
</dbReference>
<dbReference type="AlphaFoldDB" id="A0A640UJK5"/>
<dbReference type="RefSeq" id="WP_246240089.1">
    <property type="nucleotide sequence ID" value="NZ_BLIR01000001.1"/>
</dbReference>
<dbReference type="EMBL" id="BLIR01000001">
    <property type="protein sequence ID" value="GFE35720.1"/>
    <property type="molecule type" value="Genomic_DNA"/>
</dbReference>
<evidence type="ECO:0000313" key="2">
    <source>
        <dbReference type="EMBL" id="GFE35720.1"/>
    </source>
</evidence>
<evidence type="ECO:0000313" key="3">
    <source>
        <dbReference type="Proteomes" id="UP000431826"/>
    </source>
</evidence>
<reference evidence="2 3" key="1">
    <citation type="submission" date="2019-12" db="EMBL/GenBank/DDBJ databases">
        <title>Whole genome shotgun sequence of Streptomyces tubercidicus NBRC 13090.</title>
        <authorList>
            <person name="Ichikawa N."/>
            <person name="Kimura A."/>
            <person name="Kitahashi Y."/>
            <person name="Komaki H."/>
            <person name="Tamura T."/>
        </authorList>
    </citation>
    <scope>NUCLEOTIDE SEQUENCE [LARGE SCALE GENOMIC DNA]</scope>
    <source>
        <strain evidence="2 3">NBRC 13090</strain>
    </source>
</reference>
<protein>
    <recommendedName>
        <fullName evidence="1">Prephenate dehydratase domain-containing protein</fullName>
    </recommendedName>
</protein>
<proteinExistence type="predicted"/>
<keyword evidence="3" id="KW-1185">Reference proteome</keyword>
<dbReference type="PROSITE" id="PS51171">
    <property type="entry name" value="PREPHENATE_DEHYDR_3"/>
    <property type="match status" value="1"/>
</dbReference>
<dbReference type="SUPFAM" id="SSF53850">
    <property type="entry name" value="Periplasmic binding protein-like II"/>
    <property type="match status" value="1"/>
</dbReference>
<organism evidence="2 3">
    <name type="scientific">Streptomyces tubercidicus</name>
    <dbReference type="NCBI Taxonomy" id="47759"/>
    <lineage>
        <taxon>Bacteria</taxon>
        <taxon>Bacillati</taxon>
        <taxon>Actinomycetota</taxon>
        <taxon>Actinomycetes</taxon>
        <taxon>Kitasatosporales</taxon>
        <taxon>Streptomycetaceae</taxon>
        <taxon>Streptomyces</taxon>
    </lineage>
</organism>
<dbReference type="GO" id="GO:0004664">
    <property type="term" value="F:prephenate dehydratase activity"/>
    <property type="evidence" value="ECO:0007669"/>
    <property type="project" value="InterPro"/>
</dbReference>
<evidence type="ECO:0000259" key="1">
    <source>
        <dbReference type="PROSITE" id="PS51171"/>
    </source>
</evidence>
<accession>A0A640UJK5</accession>
<dbReference type="GO" id="GO:0009094">
    <property type="term" value="P:L-phenylalanine biosynthetic process"/>
    <property type="evidence" value="ECO:0007669"/>
    <property type="project" value="UniProtKB-UniPathway"/>
</dbReference>
<dbReference type="Proteomes" id="UP000431826">
    <property type="component" value="Unassembled WGS sequence"/>
</dbReference>
<feature type="domain" description="Prephenate dehydratase" evidence="1">
    <location>
        <begin position="27"/>
        <end position="218"/>
    </location>
</feature>
<dbReference type="GeneID" id="96281593"/>